<dbReference type="EMBL" id="JAODYH010000001">
    <property type="protein sequence ID" value="MCT9809187.1"/>
    <property type="molecule type" value="Genomic_DNA"/>
</dbReference>
<dbReference type="Pfam" id="PF07581">
    <property type="entry name" value="Glug"/>
    <property type="match status" value="1"/>
</dbReference>
<comment type="caution">
    <text evidence="2">The sequence shown here is derived from an EMBL/GenBank/DDBJ whole genome shotgun (WGS) entry which is preliminary data.</text>
</comment>
<accession>A0ABT2PFQ3</accession>
<gene>
    <name evidence="2" type="ORF">N0K08_00940</name>
</gene>
<evidence type="ECO:0000259" key="1">
    <source>
        <dbReference type="Pfam" id="PF07581"/>
    </source>
</evidence>
<evidence type="ECO:0000313" key="3">
    <source>
        <dbReference type="Proteomes" id="UP001525968"/>
    </source>
</evidence>
<dbReference type="InterPro" id="IPR011493">
    <property type="entry name" value="GLUG"/>
</dbReference>
<proteinExistence type="predicted"/>
<dbReference type="Proteomes" id="UP001525968">
    <property type="component" value="Unassembled WGS sequence"/>
</dbReference>
<organism evidence="2 3">
    <name type="scientific">Acidovorax bellezanensis</name>
    <dbReference type="NCBI Taxonomy" id="2976702"/>
    <lineage>
        <taxon>Bacteria</taxon>
        <taxon>Pseudomonadati</taxon>
        <taxon>Pseudomonadota</taxon>
        <taxon>Betaproteobacteria</taxon>
        <taxon>Burkholderiales</taxon>
        <taxon>Comamonadaceae</taxon>
        <taxon>Acidovorax</taxon>
    </lineage>
</organism>
<protein>
    <recommendedName>
        <fullName evidence="1">GLUG domain-containing protein</fullName>
    </recommendedName>
</protein>
<sequence>MPHIIRSLQDLQAMADNLGGHYALGASLDARATAHWNGGAGFVPIGTSGAAFRGSFDGMGHSIDGLSIHRPGENHVGLFGYALNATLRNVGLVGGRIQGAESVGGLVGYFGATDGGAACISHAYATAQVQGSLDNAGGLVGHHEAYGGTSCISGAYACGAVTSTGSNVGGLVGHNEAWRGTARIANAYAMGPVAGRWATTTPSKAWRSSPMPMPLAP</sequence>
<dbReference type="RefSeq" id="WP_261498115.1">
    <property type="nucleotide sequence ID" value="NZ_JAODYH010000001.1"/>
</dbReference>
<name>A0ABT2PFQ3_9BURK</name>
<evidence type="ECO:0000313" key="2">
    <source>
        <dbReference type="EMBL" id="MCT9809187.1"/>
    </source>
</evidence>
<feature type="domain" description="GLUG" evidence="1">
    <location>
        <begin position="165"/>
        <end position="189"/>
    </location>
</feature>
<dbReference type="Gene3D" id="2.160.20.110">
    <property type="match status" value="1"/>
</dbReference>
<keyword evidence="3" id="KW-1185">Reference proteome</keyword>
<reference evidence="2 3" key="1">
    <citation type="submission" date="2022-09" db="EMBL/GenBank/DDBJ databases">
        <title>Draft genome of isolate Be4.</title>
        <authorList>
            <person name="Sanchez-Castro I."/>
            <person name="Martinez-Rodriguez P."/>
            <person name="Descostes M."/>
            <person name="Merroun M."/>
        </authorList>
    </citation>
    <scope>NUCLEOTIDE SEQUENCE [LARGE SCALE GENOMIC DNA]</scope>
    <source>
        <strain evidence="2 3">Be4</strain>
    </source>
</reference>